<dbReference type="FunFam" id="3.30.1490.100:FF:000010">
    <property type="entry name" value="DNA-directed polymerase kappa"/>
    <property type="match status" value="1"/>
</dbReference>
<dbReference type="SUPFAM" id="SSF100879">
    <property type="entry name" value="Lesion bypass DNA polymerase (Y-family), little finger domain"/>
    <property type="match status" value="1"/>
</dbReference>
<dbReference type="Gene3D" id="3.30.1490.100">
    <property type="entry name" value="DNA polymerase, Y-family, little finger domain"/>
    <property type="match status" value="1"/>
</dbReference>
<dbReference type="Gene3D" id="1.10.150.20">
    <property type="entry name" value="5' to 3' exonuclease, C-terminal subdomain"/>
    <property type="match status" value="1"/>
</dbReference>
<dbReference type="GeneID" id="87858419"/>
<feature type="compositionally biased region" description="Polar residues" evidence="5">
    <location>
        <begin position="519"/>
        <end position="528"/>
    </location>
</feature>
<dbReference type="InterPro" id="IPR050116">
    <property type="entry name" value="DNA_polymerase-Y"/>
</dbReference>
<accession>A0AAE0JHJ3</accession>
<dbReference type="FunFam" id="3.40.1170.60:FF:000012">
    <property type="entry name" value="Putative DNA-directed polymerase kappa"/>
    <property type="match status" value="1"/>
</dbReference>
<evidence type="ECO:0000259" key="6">
    <source>
        <dbReference type="PROSITE" id="PS50173"/>
    </source>
</evidence>
<dbReference type="EMBL" id="JAUEPP010000003">
    <property type="protein sequence ID" value="KAK3348018.1"/>
    <property type="molecule type" value="Genomic_DNA"/>
</dbReference>
<dbReference type="Gene3D" id="1.10.150.810">
    <property type="match status" value="1"/>
</dbReference>
<reference evidence="7" key="1">
    <citation type="journal article" date="2023" name="Mol. Phylogenet. Evol.">
        <title>Genome-scale phylogeny and comparative genomics of the fungal order Sordariales.</title>
        <authorList>
            <person name="Hensen N."/>
            <person name="Bonometti L."/>
            <person name="Westerberg I."/>
            <person name="Brannstrom I.O."/>
            <person name="Guillou S."/>
            <person name="Cros-Aarteil S."/>
            <person name="Calhoun S."/>
            <person name="Haridas S."/>
            <person name="Kuo A."/>
            <person name="Mondo S."/>
            <person name="Pangilinan J."/>
            <person name="Riley R."/>
            <person name="LaButti K."/>
            <person name="Andreopoulos B."/>
            <person name="Lipzen A."/>
            <person name="Chen C."/>
            <person name="Yan M."/>
            <person name="Daum C."/>
            <person name="Ng V."/>
            <person name="Clum A."/>
            <person name="Steindorff A."/>
            <person name="Ohm R.A."/>
            <person name="Martin F."/>
            <person name="Silar P."/>
            <person name="Natvig D.O."/>
            <person name="Lalanne C."/>
            <person name="Gautier V."/>
            <person name="Ament-Velasquez S.L."/>
            <person name="Kruys A."/>
            <person name="Hutchinson M.I."/>
            <person name="Powell A.J."/>
            <person name="Barry K."/>
            <person name="Miller A.N."/>
            <person name="Grigoriev I.V."/>
            <person name="Debuchy R."/>
            <person name="Gladieux P."/>
            <person name="Hiltunen Thoren M."/>
            <person name="Johannesson H."/>
        </authorList>
    </citation>
    <scope>NUCLEOTIDE SEQUENCE</scope>
    <source>
        <strain evidence="7">CBS 560.94</strain>
    </source>
</reference>
<protein>
    <recommendedName>
        <fullName evidence="3">DNA polymerase kappa</fullName>
    </recommendedName>
</protein>
<feature type="compositionally biased region" description="Polar residues" evidence="5">
    <location>
        <begin position="1"/>
        <end position="23"/>
    </location>
</feature>
<evidence type="ECO:0000256" key="1">
    <source>
        <dbReference type="ARBA" id="ARBA00004173"/>
    </source>
</evidence>
<keyword evidence="4" id="KW-0496">Mitochondrion</keyword>
<dbReference type="Gene3D" id="3.30.70.270">
    <property type="match status" value="2"/>
</dbReference>
<dbReference type="GO" id="GO:0042276">
    <property type="term" value="P:error-prone translesion synthesis"/>
    <property type="evidence" value="ECO:0007669"/>
    <property type="project" value="TreeGrafter"/>
</dbReference>
<proteinExistence type="inferred from homology"/>
<dbReference type="InterPro" id="IPR017961">
    <property type="entry name" value="DNA_pol_Y-fam_little_finger"/>
</dbReference>
<dbReference type="FunFam" id="1.10.150.20:FF:000039">
    <property type="entry name" value="Polymerase (DNA directed) kappa"/>
    <property type="match status" value="1"/>
</dbReference>
<dbReference type="Pfam" id="PF11798">
    <property type="entry name" value="IMS_HHH"/>
    <property type="match status" value="1"/>
</dbReference>
<feature type="region of interest" description="Disordered" evidence="5">
    <location>
        <begin position="603"/>
        <end position="646"/>
    </location>
</feature>
<dbReference type="InterPro" id="IPR036775">
    <property type="entry name" value="DNA_pol_Y-fam_lit_finger_sf"/>
</dbReference>
<dbReference type="InterPro" id="IPR043128">
    <property type="entry name" value="Rev_trsase/Diguanyl_cyclase"/>
</dbReference>
<dbReference type="PROSITE" id="PS50173">
    <property type="entry name" value="UMUC"/>
    <property type="match status" value="1"/>
</dbReference>
<reference evidence="7" key="2">
    <citation type="submission" date="2023-06" db="EMBL/GenBank/DDBJ databases">
        <authorList>
            <consortium name="Lawrence Berkeley National Laboratory"/>
            <person name="Haridas S."/>
            <person name="Hensen N."/>
            <person name="Bonometti L."/>
            <person name="Westerberg I."/>
            <person name="Brannstrom I.O."/>
            <person name="Guillou S."/>
            <person name="Cros-Aarteil S."/>
            <person name="Calhoun S."/>
            <person name="Kuo A."/>
            <person name="Mondo S."/>
            <person name="Pangilinan J."/>
            <person name="Riley R."/>
            <person name="Labutti K."/>
            <person name="Andreopoulos B."/>
            <person name="Lipzen A."/>
            <person name="Chen C."/>
            <person name="Yanf M."/>
            <person name="Daum C."/>
            <person name="Ng V."/>
            <person name="Clum A."/>
            <person name="Steindorff A."/>
            <person name="Ohm R."/>
            <person name="Martin F."/>
            <person name="Silar P."/>
            <person name="Natvig D."/>
            <person name="Lalanne C."/>
            <person name="Gautier V."/>
            <person name="Ament-Velasquez S.L."/>
            <person name="Kruys A."/>
            <person name="Hutchinson M.I."/>
            <person name="Powell A.J."/>
            <person name="Barry K."/>
            <person name="Miller A.N."/>
            <person name="Grigoriev I.V."/>
            <person name="Debuchy R."/>
            <person name="Gladieux P."/>
            <person name="Thoren M.H."/>
            <person name="Johannesson H."/>
        </authorList>
    </citation>
    <scope>NUCLEOTIDE SEQUENCE</scope>
    <source>
        <strain evidence="7">CBS 560.94</strain>
    </source>
</reference>
<dbReference type="FunFam" id="1.10.150.810:FF:000003">
    <property type="entry name" value="DNA polymerase kappa subunit"/>
    <property type="match status" value="1"/>
</dbReference>
<dbReference type="FunFam" id="3.30.70.270:FF:000014">
    <property type="entry name" value="DNA polymerase kappa subunit"/>
    <property type="match status" value="1"/>
</dbReference>
<dbReference type="NCBIfam" id="NF002677">
    <property type="entry name" value="PRK02406.1"/>
    <property type="match status" value="1"/>
</dbReference>
<feature type="region of interest" description="Disordered" evidence="5">
    <location>
        <begin position="1"/>
        <end position="40"/>
    </location>
</feature>
<evidence type="ECO:0000256" key="5">
    <source>
        <dbReference type="SAM" id="MobiDB-lite"/>
    </source>
</evidence>
<dbReference type="PANTHER" id="PTHR11076:SF33">
    <property type="entry name" value="DNA POLYMERASE KAPPA"/>
    <property type="match status" value="1"/>
</dbReference>
<dbReference type="GO" id="GO:0006281">
    <property type="term" value="P:DNA repair"/>
    <property type="evidence" value="ECO:0007669"/>
    <property type="project" value="InterPro"/>
</dbReference>
<dbReference type="Pfam" id="PF00817">
    <property type="entry name" value="IMS"/>
    <property type="match status" value="1"/>
</dbReference>
<dbReference type="InterPro" id="IPR024728">
    <property type="entry name" value="PolY_HhH_motif"/>
</dbReference>
<dbReference type="Gene3D" id="3.40.1170.60">
    <property type="match status" value="1"/>
</dbReference>
<dbReference type="Pfam" id="PF11799">
    <property type="entry name" value="IMS_C"/>
    <property type="match status" value="1"/>
</dbReference>
<keyword evidence="8" id="KW-1185">Reference proteome</keyword>
<dbReference type="GO" id="GO:0003887">
    <property type="term" value="F:DNA-directed DNA polymerase activity"/>
    <property type="evidence" value="ECO:0007669"/>
    <property type="project" value="InterPro"/>
</dbReference>
<comment type="similarity">
    <text evidence="2">Belongs to the DNA polymerase type-Y family.</text>
</comment>
<dbReference type="PANTHER" id="PTHR11076">
    <property type="entry name" value="DNA REPAIR POLYMERASE UMUC / TRANSFERASE FAMILY MEMBER"/>
    <property type="match status" value="1"/>
</dbReference>
<sequence>MTTTAQPETSGTDTDDPSGSTKNLPPPQDHSKENGEDAAASLKYSLLGPSLLKAGQDTVDQSKVSEIIYNASRGSKFFNREEARDKSLTAKIDQILSKKRQLEKFDLGHELRVADSLTAQLELSRDLSQHIVHVDCDAFYAAVEQLDRPELKDLPFAVGGGVLTTCNYVARKYGCRSGMAGFVAKKLCPELILLPINFDKYTAKAGEVREIIAEYDPNFESASIDEAYLNITDYCTRHAMAPADAVDKMRSEIHEKTSITVSAGIAANTRLAKICSNMNKPNGQYVLPSERVAIMEFMRDLPCRKVNGIGRVFERELAAVGIHTLGDVFSNRQYLRQLFGEKAYEFLIHCYLGLGRTCVKPAETYERKSVGTESTFRDMSDPTELQNKLRRTSEDLEQDLRRAECKGRTLCLKVKLHTFEVLTRQAVLPRAVHLATDLYNYALPMLTKLDQEIPGMKLRLMGLRCTHLVNTKKPDTMAFFGLKSRGNESEDYETTFAKKTINMDGGEWEKRPVGISAVSSEEQGAQATRETKLTGRDSPSQVASYRDGNEIAARPRRVDGQPLVAEPEWWDCPICNRPQVAEERRFNDHIDLCLSRQAIRDTIQEKAAMPSPEPKTSKMEHKKPKERKRGRHATTPDPKQKRLCFG</sequence>
<dbReference type="AlphaFoldDB" id="A0AAE0JHJ3"/>
<dbReference type="GO" id="GO:0005634">
    <property type="term" value="C:nucleus"/>
    <property type="evidence" value="ECO:0007669"/>
    <property type="project" value="TreeGrafter"/>
</dbReference>
<dbReference type="GO" id="GO:0003684">
    <property type="term" value="F:damaged DNA binding"/>
    <property type="evidence" value="ECO:0007669"/>
    <property type="project" value="InterPro"/>
</dbReference>
<comment type="caution">
    <text evidence="7">The sequence shown here is derived from an EMBL/GenBank/DDBJ whole genome shotgun (WGS) entry which is preliminary data.</text>
</comment>
<dbReference type="GO" id="GO:0070987">
    <property type="term" value="P:error-free translesion synthesis"/>
    <property type="evidence" value="ECO:0007669"/>
    <property type="project" value="UniProtKB-ARBA"/>
</dbReference>
<evidence type="ECO:0000313" key="8">
    <source>
        <dbReference type="Proteomes" id="UP001278500"/>
    </source>
</evidence>
<dbReference type="Gene3D" id="3.30.160.60">
    <property type="entry name" value="Classic Zinc Finger"/>
    <property type="match status" value="1"/>
</dbReference>
<dbReference type="Proteomes" id="UP001278500">
    <property type="component" value="Unassembled WGS sequence"/>
</dbReference>
<evidence type="ECO:0000256" key="4">
    <source>
        <dbReference type="ARBA" id="ARBA00023128"/>
    </source>
</evidence>
<dbReference type="InterPro" id="IPR001126">
    <property type="entry name" value="UmuC"/>
</dbReference>
<feature type="compositionally biased region" description="Basic residues" evidence="5">
    <location>
        <begin position="620"/>
        <end position="632"/>
    </location>
</feature>
<dbReference type="RefSeq" id="XP_062683100.1">
    <property type="nucleotide sequence ID" value="XM_062821265.1"/>
</dbReference>
<dbReference type="CDD" id="cd03586">
    <property type="entry name" value="PolY_Pol_IV_kappa"/>
    <property type="match status" value="1"/>
</dbReference>
<name>A0AAE0JHJ3_9PEZI</name>
<evidence type="ECO:0000313" key="7">
    <source>
        <dbReference type="EMBL" id="KAK3348018.1"/>
    </source>
</evidence>
<comment type="subcellular location">
    <subcellularLocation>
        <location evidence="1">Mitochondrion</location>
    </subcellularLocation>
</comment>
<dbReference type="InterPro" id="IPR022880">
    <property type="entry name" value="DNApol_IV"/>
</dbReference>
<evidence type="ECO:0000256" key="2">
    <source>
        <dbReference type="ARBA" id="ARBA00010945"/>
    </source>
</evidence>
<feature type="region of interest" description="Disordered" evidence="5">
    <location>
        <begin position="519"/>
        <end position="559"/>
    </location>
</feature>
<evidence type="ECO:0000256" key="3">
    <source>
        <dbReference type="ARBA" id="ARBA00016178"/>
    </source>
</evidence>
<organism evidence="7 8">
    <name type="scientific">Neurospora tetraspora</name>
    <dbReference type="NCBI Taxonomy" id="94610"/>
    <lineage>
        <taxon>Eukaryota</taxon>
        <taxon>Fungi</taxon>
        <taxon>Dikarya</taxon>
        <taxon>Ascomycota</taxon>
        <taxon>Pezizomycotina</taxon>
        <taxon>Sordariomycetes</taxon>
        <taxon>Sordariomycetidae</taxon>
        <taxon>Sordariales</taxon>
        <taxon>Sordariaceae</taxon>
        <taxon>Neurospora</taxon>
    </lineage>
</organism>
<dbReference type="SUPFAM" id="SSF56672">
    <property type="entry name" value="DNA/RNA polymerases"/>
    <property type="match status" value="1"/>
</dbReference>
<feature type="domain" description="UmuC" evidence="6">
    <location>
        <begin position="131"/>
        <end position="310"/>
    </location>
</feature>
<dbReference type="InterPro" id="IPR043502">
    <property type="entry name" value="DNA/RNA_pol_sf"/>
</dbReference>
<dbReference type="GO" id="GO:0005739">
    <property type="term" value="C:mitochondrion"/>
    <property type="evidence" value="ECO:0007669"/>
    <property type="project" value="UniProtKB-SubCell"/>
</dbReference>
<gene>
    <name evidence="7" type="ORF">B0H65DRAFT_162549</name>
</gene>